<dbReference type="RefSeq" id="WP_340339230.1">
    <property type="nucleotide sequence ID" value="NZ_JBBKZS010000024.1"/>
</dbReference>
<evidence type="ECO:0008006" key="3">
    <source>
        <dbReference type="Google" id="ProtNLM"/>
    </source>
</evidence>
<accession>A0ABU8XJA6</accession>
<gene>
    <name evidence="1" type="ORF">WKW79_31810</name>
</gene>
<evidence type="ECO:0000313" key="2">
    <source>
        <dbReference type="Proteomes" id="UP001367030"/>
    </source>
</evidence>
<evidence type="ECO:0000313" key="1">
    <source>
        <dbReference type="EMBL" id="MEJ8859190.1"/>
    </source>
</evidence>
<sequence length="66" mass="7932">MRCSRLPRPLRAQAVQARRPAKNREFKMFRQMIELVCFLRVNLLELTDIAVQQSLRRSQQLFREST</sequence>
<name>A0ABU8XJA6_9BURK</name>
<reference evidence="1 2" key="1">
    <citation type="submission" date="2024-03" db="EMBL/GenBank/DDBJ databases">
        <title>Novel species of the genus Variovorax.</title>
        <authorList>
            <person name="Liu Q."/>
            <person name="Xin Y.-H."/>
        </authorList>
    </citation>
    <scope>NUCLEOTIDE SEQUENCE [LARGE SCALE GENOMIC DNA]</scope>
    <source>
        <strain evidence="1 2">KACC 18901</strain>
    </source>
</reference>
<proteinExistence type="predicted"/>
<organism evidence="1 2">
    <name type="scientific">Variovorax robiniae</name>
    <dbReference type="NCBI Taxonomy" id="1836199"/>
    <lineage>
        <taxon>Bacteria</taxon>
        <taxon>Pseudomonadati</taxon>
        <taxon>Pseudomonadota</taxon>
        <taxon>Betaproteobacteria</taxon>
        <taxon>Burkholderiales</taxon>
        <taxon>Comamonadaceae</taxon>
        <taxon>Variovorax</taxon>
    </lineage>
</organism>
<comment type="caution">
    <text evidence="1">The sequence shown here is derived from an EMBL/GenBank/DDBJ whole genome shotgun (WGS) entry which is preliminary data.</text>
</comment>
<protein>
    <recommendedName>
        <fullName evidence="3">Transposase</fullName>
    </recommendedName>
</protein>
<keyword evidence="2" id="KW-1185">Reference proteome</keyword>
<dbReference type="EMBL" id="JBBKZS010000024">
    <property type="protein sequence ID" value="MEJ8859190.1"/>
    <property type="molecule type" value="Genomic_DNA"/>
</dbReference>
<dbReference type="Proteomes" id="UP001367030">
    <property type="component" value="Unassembled WGS sequence"/>
</dbReference>